<name>A0A6G1KYS3_9PEZI</name>
<evidence type="ECO:0000313" key="3">
    <source>
        <dbReference type="EMBL" id="KAF2765419.1"/>
    </source>
</evidence>
<dbReference type="InterPro" id="IPR012337">
    <property type="entry name" value="RNaseH-like_sf"/>
</dbReference>
<dbReference type="EMBL" id="ML995892">
    <property type="protein sequence ID" value="KAF2765419.1"/>
    <property type="molecule type" value="Genomic_DNA"/>
</dbReference>
<feature type="region of interest" description="Disordered" evidence="1">
    <location>
        <begin position="228"/>
        <end position="269"/>
    </location>
</feature>
<gene>
    <name evidence="3" type="ORF">EJ03DRAFT_241064</name>
</gene>
<evidence type="ECO:0000259" key="2">
    <source>
        <dbReference type="PROSITE" id="PS50822"/>
    </source>
</evidence>
<feature type="non-terminal residue" evidence="3">
    <location>
        <position position="360"/>
    </location>
</feature>
<dbReference type="Pfam" id="PF02171">
    <property type="entry name" value="Piwi"/>
    <property type="match status" value="1"/>
</dbReference>
<dbReference type="GO" id="GO:0003676">
    <property type="term" value="F:nucleic acid binding"/>
    <property type="evidence" value="ECO:0007669"/>
    <property type="project" value="InterPro"/>
</dbReference>
<evidence type="ECO:0000313" key="4">
    <source>
        <dbReference type="Proteomes" id="UP000799436"/>
    </source>
</evidence>
<dbReference type="InterPro" id="IPR036397">
    <property type="entry name" value="RNaseH_sf"/>
</dbReference>
<dbReference type="Gene3D" id="3.40.50.2300">
    <property type="match status" value="1"/>
</dbReference>
<dbReference type="Gene3D" id="3.30.420.10">
    <property type="entry name" value="Ribonuclease H-like superfamily/Ribonuclease H"/>
    <property type="match status" value="1"/>
</dbReference>
<dbReference type="SMART" id="SM00950">
    <property type="entry name" value="Piwi"/>
    <property type="match status" value="1"/>
</dbReference>
<feature type="compositionally biased region" description="Polar residues" evidence="1">
    <location>
        <begin position="229"/>
        <end position="250"/>
    </location>
</feature>
<reference evidence="3" key="1">
    <citation type="journal article" date="2020" name="Stud. Mycol.">
        <title>101 Dothideomycetes genomes: a test case for predicting lifestyles and emergence of pathogens.</title>
        <authorList>
            <person name="Haridas S."/>
            <person name="Albert R."/>
            <person name="Binder M."/>
            <person name="Bloem J."/>
            <person name="Labutti K."/>
            <person name="Salamov A."/>
            <person name="Andreopoulos B."/>
            <person name="Baker S."/>
            <person name="Barry K."/>
            <person name="Bills G."/>
            <person name="Bluhm B."/>
            <person name="Cannon C."/>
            <person name="Castanera R."/>
            <person name="Culley D."/>
            <person name="Daum C."/>
            <person name="Ezra D."/>
            <person name="Gonzalez J."/>
            <person name="Henrissat B."/>
            <person name="Kuo A."/>
            <person name="Liang C."/>
            <person name="Lipzen A."/>
            <person name="Lutzoni F."/>
            <person name="Magnuson J."/>
            <person name="Mondo S."/>
            <person name="Nolan M."/>
            <person name="Ohm R."/>
            <person name="Pangilinan J."/>
            <person name="Park H.-J."/>
            <person name="Ramirez L."/>
            <person name="Alfaro M."/>
            <person name="Sun H."/>
            <person name="Tritt A."/>
            <person name="Yoshinaga Y."/>
            <person name="Zwiers L.-H."/>
            <person name="Turgeon B."/>
            <person name="Goodwin S."/>
            <person name="Spatafora J."/>
            <person name="Crous P."/>
            <person name="Grigoriev I."/>
        </authorList>
    </citation>
    <scope>NUCLEOTIDE SEQUENCE</scope>
    <source>
        <strain evidence="3">CBS 116005</strain>
    </source>
</reference>
<evidence type="ECO:0000256" key="1">
    <source>
        <dbReference type="SAM" id="MobiDB-lite"/>
    </source>
</evidence>
<organism evidence="3 4">
    <name type="scientific">Teratosphaeria nubilosa</name>
    <dbReference type="NCBI Taxonomy" id="161662"/>
    <lineage>
        <taxon>Eukaryota</taxon>
        <taxon>Fungi</taxon>
        <taxon>Dikarya</taxon>
        <taxon>Ascomycota</taxon>
        <taxon>Pezizomycotina</taxon>
        <taxon>Dothideomycetes</taxon>
        <taxon>Dothideomycetidae</taxon>
        <taxon>Mycosphaerellales</taxon>
        <taxon>Teratosphaeriaceae</taxon>
        <taxon>Teratosphaeria</taxon>
    </lineage>
</organism>
<protein>
    <submittedName>
        <fullName evidence="3">Stem cell self-renewal protein Piwi</fullName>
    </submittedName>
</protein>
<keyword evidence="4" id="KW-1185">Reference proteome</keyword>
<dbReference type="PANTHER" id="PTHR22891">
    <property type="entry name" value="EUKARYOTIC TRANSLATION INITIATION FACTOR 2C"/>
    <property type="match status" value="1"/>
</dbReference>
<dbReference type="InterPro" id="IPR003165">
    <property type="entry name" value="Piwi"/>
</dbReference>
<feature type="non-terminal residue" evidence="3">
    <location>
        <position position="1"/>
    </location>
</feature>
<sequence length="360" mass="40531">DLFLILLEDKTPKNYDRVKRVFDQHLGLHTVCITADKFQKRSNGGVQFAGVQQMVLSNLALKVNSKLKGQNHHLRDRSNKSSFRDIEQDTIVLGADVAHAPNQMTNCPSIAAVVGNTDKGFANFPGSMRLQASHQETIEELQAMVYERVKAYTIATCALPKRIIFYRDGVGEDQFKIVREQEIRQVYAAFDTFRDEMKTHDMPGRHALKLDLTFIVVGKRHNTRFFCRNETQTNKSSTGQPSSTSKLLQSTDRRGQPKNQYSDLHNGNPKPGLLVDSIITRPTLTNDATYDFFLQSHEALQGTAKSGHYTVLLPGTLSTTQIQNLTHAFCYNYTRATKGVSYVGPAYYADRLCERGSAYL</sequence>
<dbReference type="OrthoDB" id="10252740at2759"/>
<dbReference type="SUPFAM" id="SSF53098">
    <property type="entry name" value="Ribonuclease H-like"/>
    <property type="match status" value="1"/>
</dbReference>
<accession>A0A6G1KYS3</accession>
<dbReference type="PROSITE" id="PS50822">
    <property type="entry name" value="PIWI"/>
    <property type="match status" value="1"/>
</dbReference>
<dbReference type="AlphaFoldDB" id="A0A6G1KYS3"/>
<feature type="domain" description="Piwi" evidence="2">
    <location>
        <begin position="2"/>
        <end position="360"/>
    </location>
</feature>
<dbReference type="Proteomes" id="UP000799436">
    <property type="component" value="Unassembled WGS sequence"/>
</dbReference>
<proteinExistence type="predicted"/>